<dbReference type="PANTHER" id="PTHR30483">
    <property type="entry name" value="LEUCINE-SPECIFIC-BINDING PROTEIN"/>
    <property type="match status" value="1"/>
</dbReference>
<evidence type="ECO:0000313" key="8">
    <source>
        <dbReference type="Proteomes" id="UP001211866"/>
    </source>
</evidence>
<evidence type="ECO:0000313" key="5">
    <source>
        <dbReference type="EMBL" id="PWE15418.1"/>
    </source>
</evidence>
<feature type="signal peptide" evidence="3">
    <location>
        <begin position="1"/>
        <end position="26"/>
    </location>
</feature>
<feature type="chain" id="PRO_5005811322" evidence="3">
    <location>
        <begin position="27"/>
        <end position="389"/>
    </location>
</feature>
<dbReference type="InterPro" id="IPR051010">
    <property type="entry name" value="BCAA_transport"/>
</dbReference>
<protein>
    <submittedName>
        <fullName evidence="5 6">ABC transporter substrate-binding protein</fullName>
    </submittedName>
</protein>
<dbReference type="RefSeq" id="WP_042482479.1">
    <property type="nucleotide sequence ID" value="NZ_CAXOJJ010000043.1"/>
</dbReference>
<dbReference type="Pfam" id="PF13458">
    <property type="entry name" value="Peripla_BP_6"/>
    <property type="match status" value="1"/>
</dbReference>
<reference evidence="6 8" key="3">
    <citation type="submission" date="2022-05" db="EMBL/GenBank/DDBJ databases">
        <title>Complete sequence of strain NY11312.</title>
        <authorList>
            <person name="Zhou D."/>
        </authorList>
    </citation>
    <scope>NUCLEOTIDE SEQUENCE [LARGE SCALE GENOMIC DNA]</scope>
    <source>
        <strain evidence="6 8">NY11312</strain>
    </source>
</reference>
<proteinExistence type="inferred from homology"/>
<reference evidence="5 7" key="2">
    <citation type="submission" date="2018-05" db="EMBL/GenBank/DDBJ databases">
        <authorList>
            <person name="Lanie J.A."/>
            <person name="Ng W.-L."/>
            <person name="Kazmierczak K.M."/>
            <person name="Andrzejewski T.M."/>
            <person name="Davidsen T.M."/>
            <person name="Wayne K.J."/>
            <person name="Tettelin H."/>
            <person name="Glass J.I."/>
            <person name="Rusch D."/>
            <person name="Podicherti R."/>
            <person name="Tsui H.-C.T."/>
            <person name="Winkler M.E."/>
        </authorList>
    </citation>
    <scope>NUCLEOTIDE SEQUENCE [LARGE SCALE GENOMIC DNA]</scope>
    <source>
        <strain evidence="5 7">YBY</strain>
    </source>
</reference>
<evidence type="ECO:0000256" key="2">
    <source>
        <dbReference type="ARBA" id="ARBA00022729"/>
    </source>
</evidence>
<dbReference type="OrthoDB" id="5290698at2"/>
<evidence type="ECO:0000256" key="1">
    <source>
        <dbReference type="ARBA" id="ARBA00010062"/>
    </source>
</evidence>
<dbReference type="EMBL" id="QEXO01000001">
    <property type="protein sequence ID" value="PWE15418.1"/>
    <property type="molecule type" value="Genomic_DNA"/>
</dbReference>
<evidence type="ECO:0000313" key="6">
    <source>
        <dbReference type="EMBL" id="WBM37029.1"/>
    </source>
</evidence>
<dbReference type="STRING" id="511.UZ73_03470"/>
<dbReference type="Proteomes" id="UP000245216">
    <property type="component" value="Unassembled WGS sequence"/>
</dbReference>
<organism evidence="5 7">
    <name type="scientific">Alcaligenes faecalis</name>
    <dbReference type="NCBI Taxonomy" id="511"/>
    <lineage>
        <taxon>Bacteria</taxon>
        <taxon>Pseudomonadati</taxon>
        <taxon>Pseudomonadota</taxon>
        <taxon>Betaproteobacteria</taxon>
        <taxon>Burkholderiales</taxon>
        <taxon>Alcaligenaceae</taxon>
        <taxon>Alcaligenes</taxon>
    </lineage>
</organism>
<dbReference type="GeneID" id="29371411"/>
<dbReference type="Gene3D" id="3.40.50.2300">
    <property type="match status" value="2"/>
</dbReference>
<reference evidence="5 7" key="1">
    <citation type="submission" date="2018-05" db="EMBL/GenBank/DDBJ databases">
        <title>Genome Sequence of an Efficient Indole-Degrading Bacterium, Alcaligenes sp.YBY.</title>
        <authorList>
            <person name="Yang B."/>
        </authorList>
    </citation>
    <scope>NUCLEOTIDE SEQUENCE [LARGE SCALE GENOMIC DNA]</scope>
    <source>
        <strain evidence="5 7">YBY</strain>
    </source>
</reference>
<name>A0A0M7DR68_ALCFA</name>
<dbReference type="CDD" id="cd06333">
    <property type="entry name" value="PBP1_ABC_RPA1789-like"/>
    <property type="match status" value="1"/>
</dbReference>
<dbReference type="SUPFAM" id="SSF53822">
    <property type="entry name" value="Periplasmic binding protein-like I"/>
    <property type="match status" value="1"/>
</dbReference>
<evidence type="ECO:0000313" key="7">
    <source>
        <dbReference type="Proteomes" id="UP000245216"/>
    </source>
</evidence>
<accession>A0A0M7DR68</accession>
<sequence length="389" mass="40861">MNCITTGRLTTLAAALALSLPVAVSAQIKVGVTVAATGPAASLGIPERNTVSLLPTEVAGQKIEYIVLDDATDTTVAVRNMRKLITDDKVDVVIGTSVTPGSLAMVDVAGETKTPMISVAANAKIVDPVEGARTWVFKTPQNDQLMAGALADAMVKQNVKTLGFIGYNDAYGDGWLNVITEAAQAKGIKVLGAERYGRNDTSVTGQVLKLLGTKPDAILIAGSGTPVALPQRELKGRGYAGIIYQTHGAANSDVLRVCGKDCNDMILPAGPLLVAEQLPDSSSVKKTAMEYKEKYEAKYGAGSINTFGGHMWDAGLLVTEAIPEALKSGAKPGTPEFRAALRDALEQTKELAASQGVFNMSATDHAGLDKRAHVIVKVVDGKWTYQPDL</sequence>
<comment type="similarity">
    <text evidence="1">Belongs to the leucine-binding protein family.</text>
</comment>
<dbReference type="EMBL" id="CP096916">
    <property type="protein sequence ID" value="WBM37029.1"/>
    <property type="molecule type" value="Genomic_DNA"/>
</dbReference>
<keyword evidence="2 3" id="KW-0732">Signal</keyword>
<dbReference type="InterPro" id="IPR028081">
    <property type="entry name" value="Leu-bd"/>
</dbReference>
<dbReference type="AlphaFoldDB" id="A0A0M7DR68"/>
<dbReference type="InterPro" id="IPR028082">
    <property type="entry name" value="Peripla_BP_I"/>
</dbReference>
<gene>
    <name evidence="5" type="ORF">DF183_01410</name>
    <name evidence="6" type="ORF">M2J83_14570</name>
</gene>
<evidence type="ECO:0000259" key="4">
    <source>
        <dbReference type="Pfam" id="PF13458"/>
    </source>
</evidence>
<feature type="domain" description="Leucine-binding protein" evidence="4">
    <location>
        <begin position="27"/>
        <end position="367"/>
    </location>
</feature>
<dbReference type="KEGG" id="afa:UZ73_03470"/>
<accession>A0A0S2JNG3</accession>
<dbReference type="PANTHER" id="PTHR30483:SF38">
    <property type="entry name" value="BLR7848 PROTEIN"/>
    <property type="match status" value="1"/>
</dbReference>
<evidence type="ECO:0000256" key="3">
    <source>
        <dbReference type="SAM" id="SignalP"/>
    </source>
</evidence>
<dbReference type="Proteomes" id="UP001211866">
    <property type="component" value="Chromosome"/>
</dbReference>
<keyword evidence="8" id="KW-1185">Reference proteome</keyword>